<evidence type="ECO:0000313" key="3">
    <source>
        <dbReference type="Proteomes" id="UP000812013"/>
    </source>
</evidence>
<feature type="domain" description="HTH cro/C1-type" evidence="1">
    <location>
        <begin position="20"/>
        <end position="74"/>
    </location>
</feature>
<accession>A0ABS6ZG79</accession>
<dbReference type="PROSITE" id="PS50943">
    <property type="entry name" value="HTH_CROC1"/>
    <property type="match status" value="1"/>
</dbReference>
<dbReference type="SMART" id="SM00530">
    <property type="entry name" value="HTH_XRE"/>
    <property type="match status" value="1"/>
</dbReference>
<dbReference type="Pfam" id="PF19054">
    <property type="entry name" value="DUF5753"/>
    <property type="match status" value="1"/>
</dbReference>
<proteinExistence type="predicted"/>
<organism evidence="2 3">
    <name type="scientific">Streptomyces bambusae</name>
    <dbReference type="NCBI Taxonomy" id="1550616"/>
    <lineage>
        <taxon>Bacteria</taxon>
        <taxon>Bacillati</taxon>
        <taxon>Actinomycetota</taxon>
        <taxon>Actinomycetes</taxon>
        <taxon>Kitasatosporales</taxon>
        <taxon>Streptomycetaceae</taxon>
        <taxon>Streptomyces</taxon>
    </lineage>
</organism>
<keyword evidence="3" id="KW-1185">Reference proteome</keyword>
<protein>
    <submittedName>
        <fullName evidence="2">Helix-turn-helix domain-containing protein</fullName>
    </submittedName>
</protein>
<dbReference type="Gene3D" id="1.10.260.40">
    <property type="entry name" value="lambda repressor-like DNA-binding domains"/>
    <property type="match status" value="1"/>
</dbReference>
<dbReference type="EMBL" id="WTFF01000474">
    <property type="protein sequence ID" value="MBW5486758.1"/>
    <property type="molecule type" value="Genomic_DNA"/>
</dbReference>
<gene>
    <name evidence="2" type="ORF">GPJ59_34190</name>
</gene>
<dbReference type="InterPro" id="IPR010982">
    <property type="entry name" value="Lambda_DNA-bd_dom_sf"/>
</dbReference>
<comment type="caution">
    <text evidence="2">The sequence shown here is derived from an EMBL/GenBank/DDBJ whole genome shotgun (WGS) entry which is preliminary data.</text>
</comment>
<name>A0ABS6ZG79_9ACTN</name>
<dbReference type="InterPro" id="IPR043917">
    <property type="entry name" value="DUF5753"/>
</dbReference>
<dbReference type="SUPFAM" id="SSF47413">
    <property type="entry name" value="lambda repressor-like DNA-binding domains"/>
    <property type="match status" value="1"/>
</dbReference>
<dbReference type="Pfam" id="PF13560">
    <property type="entry name" value="HTH_31"/>
    <property type="match status" value="1"/>
</dbReference>
<evidence type="ECO:0000313" key="2">
    <source>
        <dbReference type="EMBL" id="MBW5486758.1"/>
    </source>
</evidence>
<sequence>MAEDKLPKNLNPTQNYALDVRQMRETKKMTLKGLGRATGYTESYVSKVENGRITPSEKFARGCDHAFGTGTLFLRKWLQNKETGHPSWFAPYVELEKKAAEIWDYSTMFLMGLLQTDEYARATLLGDAPRVGREVIEERVQTRIRRQEVMRGSDPPALWVVIHEGCLRTIVGGPDVMRRQLEHLVTLSESPDITLQLLPFSKGAPAIGTPFTVLMFDDGPPVMHSEGPQGGRPYDDPRTTANATRIYHRLRMLALAHDETVAFMKAMHEEFPP</sequence>
<reference evidence="2 3" key="1">
    <citation type="submission" date="2019-12" db="EMBL/GenBank/DDBJ databases">
        <title>Genome sequence of Streptomyces bambusae.</title>
        <authorList>
            <person name="Bansal K."/>
            <person name="Choksket S."/>
            <person name="Korpole S."/>
            <person name="Patil P.B."/>
        </authorList>
    </citation>
    <scope>NUCLEOTIDE SEQUENCE [LARGE SCALE GENOMIC DNA]</scope>
    <source>
        <strain evidence="2 3">SK60</strain>
    </source>
</reference>
<dbReference type="RefSeq" id="WP_219671883.1">
    <property type="nucleotide sequence ID" value="NZ_WTFF01000474.1"/>
</dbReference>
<dbReference type="Proteomes" id="UP000812013">
    <property type="component" value="Unassembled WGS sequence"/>
</dbReference>
<evidence type="ECO:0000259" key="1">
    <source>
        <dbReference type="PROSITE" id="PS50943"/>
    </source>
</evidence>
<dbReference type="InterPro" id="IPR001387">
    <property type="entry name" value="Cro/C1-type_HTH"/>
</dbReference>
<dbReference type="CDD" id="cd00093">
    <property type="entry name" value="HTH_XRE"/>
    <property type="match status" value="1"/>
</dbReference>